<dbReference type="GO" id="GO:0005524">
    <property type="term" value="F:ATP binding"/>
    <property type="evidence" value="ECO:0007669"/>
    <property type="project" value="UniProtKB-KW"/>
</dbReference>
<dbReference type="InterPro" id="IPR003439">
    <property type="entry name" value="ABC_transporter-like_ATP-bd"/>
</dbReference>
<dbReference type="Proteomes" id="UP000004423">
    <property type="component" value="Unassembled WGS sequence"/>
</dbReference>
<sequence length="496" mass="57269">MSALRFENQGFLRALFQTFLVIERIISMEILKLNHYQLEIEGQQLLDIDQLRLQQGEKVFLIGENGSGKTSFFRTLVGESQAYRGQVICQTDLAYLPQLKLDQQQSGGERVMAYLKDVFQKKAPLLVLDEPSSHLDKVNQQWLIHQLKRYRGTLLVASHDRYLMNQVAQKIWSIEKQKIKVYQGNYDDYKQAKELENQKQVAAMANHQRQVAKLEKQIQEKKERANQMMRPKKTVSRSDWKVNAFAGSYDSQAKYIAKSAKAMEKRLAKLEPVKQVAKRPWAKLKHSPQEKKIPHTLIHLKEGSLYRDSRLLFAYPALTLRANSKVAIIGRNKAGKSTFLQALANHSLSGFYADQLKITYYKQDQTQLETNQTAFEFVRGQSHHDRALILNYLAMMGLPYQKAHRKIESLSGGERVRLALVAAMLSNHHLLILDEPTNYLDLAAMEALEVGLKQYPYPFILVSHDEHFVASVTHQCYEIREGRLDFVSEDLTFNRF</sequence>
<dbReference type="SUPFAM" id="SSF52540">
    <property type="entry name" value="P-loop containing nucleoside triphosphate hydrolases"/>
    <property type="match status" value="2"/>
</dbReference>
<keyword evidence="3 6" id="KW-0067">ATP-binding</keyword>
<keyword evidence="1" id="KW-0677">Repeat</keyword>
<dbReference type="AlphaFoldDB" id="A0AAV3FVF8"/>
<keyword evidence="4" id="KW-0175">Coiled coil</keyword>
<dbReference type="PANTHER" id="PTHR19211:SF14">
    <property type="entry name" value="ATP-BINDING CASSETTE SUB-FAMILY F MEMBER 1"/>
    <property type="match status" value="1"/>
</dbReference>
<protein>
    <submittedName>
        <fullName evidence="6">Antibiotic resistance transporter, ATP-binding protein</fullName>
    </submittedName>
</protein>
<dbReference type="PROSITE" id="PS50893">
    <property type="entry name" value="ABC_TRANSPORTER_2"/>
    <property type="match status" value="1"/>
</dbReference>
<dbReference type="InterPro" id="IPR017871">
    <property type="entry name" value="ABC_transporter-like_CS"/>
</dbReference>
<evidence type="ECO:0000259" key="5">
    <source>
        <dbReference type="PROSITE" id="PS50893"/>
    </source>
</evidence>
<evidence type="ECO:0000313" key="7">
    <source>
        <dbReference type="Proteomes" id="UP000004423"/>
    </source>
</evidence>
<organism evidence="6 7">
    <name type="scientific">Streptococcus canis FSL Z3-227</name>
    <dbReference type="NCBI Taxonomy" id="482234"/>
    <lineage>
        <taxon>Bacteria</taxon>
        <taxon>Bacillati</taxon>
        <taxon>Bacillota</taxon>
        <taxon>Bacilli</taxon>
        <taxon>Lactobacillales</taxon>
        <taxon>Streptococcaceae</taxon>
        <taxon>Streptococcus</taxon>
    </lineage>
</organism>
<feature type="domain" description="ABC transporter" evidence="5">
    <location>
        <begin position="31"/>
        <end position="496"/>
    </location>
</feature>
<evidence type="ECO:0000256" key="2">
    <source>
        <dbReference type="ARBA" id="ARBA00022741"/>
    </source>
</evidence>
<accession>A0AAV3FVF8</accession>
<dbReference type="GO" id="GO:0016887">
    <property type="term" value="F:ATP hydrolysis activity"/>
    <property type="evidence" value="ECO:0007669"/>
    <property type="project" value="InterPro"/>
</dbReference>
<dbReference type="SMART" id="SM00382">
    <property type="entry name" value="AAA"/>
    <property type="match status" value="2"/>
</dbReference>
<feature type="coiled-coil region" evidence="4">
    <location>
        <begin position="197"/>
        <end position="224"/>
    </location>
</feature>
<evidence type="ECO:0000256" key="4">
    <source>
        <dbReference type="SAM" id="Coils"/>
    </source>
</evidence>
<evidence type="ECO:0000256" key="1">
    <source>
        <dbReference type="ARBA" id="ARBA00022737"/>
    </source>
</evidence>
<keyword evidence="2" id="KW-0547">Nucleotide-binding</keyword>
<name>A0AAV3FVF8_STRCB</name>
<dbReference type="PROSITE" id="PS00211">
    <property type="entry name" value="ABC_TRANSPORTER_1"/>
    <property type="match status" value="1"/>
</dbReference>
<dbReference type="NCBIfam" id="NF000355">
    <property type="entry name" value="ribo_prot_ABC_F"/>
    <property type="match status" value="1"/>
</dbReference>
<gene>
    <name evidence="6" type="ORF">SCAZ3_11285</name>
</gene>
<comment type="caution">
    <text evidence="6">The sequence shown here is derived from an EMBL/GenBank/DDBJ whole genome shotgun (WGS) entry which is preliminary data.</text>
</comment>
<dbReference type="Pfam" id="PF00005">
    <property type="entry name" value="ABC_tran"/>
    <property type="match status" value="2"/>
</dbReference>
<proteinExistence type="predicted"/>
<reference evidence="6 7" key="1">
    <citation type="journal article" date="2012" name="PLoS ONE">
        <title>Gene Repertoire Evolution of Streptococcus pyogenes Inferred from Phylogenomic Analysis with Streptococcus canis and Streptococcus dysgalactiae.</title>
        <authorList>
            <person name="Lefebure T."/>
            <person name="Richards V.P."/>
            <person name="Lang P."/>
            <person name="Pavinski-Bitar P."/>
            <person name="Stanhope M.J."/>
        </authorList>
    </citation>
    <scope>NUCLEOTIDE SEQUENCE [LARGE SCALE GENOMIC DNA]</scope>
    <source>
        <strain evidence="6 7">FSL Z3-227</strain>
    </source>
</reference>
<dbReference type="InterPro" id="IPR003593">
    <property type="entry name" value="AAA+_ATPase"/>
</dbReference>
<dbReference type="Gene3D" id="3.40.50.300">
    <property type="entry name" value="P-loop containing nucleotide triphosphate hydrolases"/>
    <property type="match status" value="3"/>
</dbReference>
<dbReference type="EMBL" id="AIDX01000001">
    <property type="protein sequence ID" value="EIQ82942.1"/>
    <property type="molecule type" value="Genomic_DNA"/>
</dbReference>
<dbReference type="PANTHER" id="PTHR19211">
    <property type="entry name" value="ATP-BINDING TRANSPORT PROTEIN-RELATED"/>
    <property type="match status" value="1"/>
</dbReference>
<dbReference type="CDD" id="cd03221">
    <property type="entry name" value="ABCF_EF-3"/>
    <property type="match status" value="2"/>
</dbReference>
<evidence type="ECO:0000256" key="3">
    <source>
        <dbReference type="ARBA" id="ARBA00022840"/>
    </source>
</evidence>
<evidence type="ECO:0000313" key="6">
    <source>
        <dbReference type="EMBL" id="EIQ82942.1"/>
    </source>
</evidence>
<dbReference type="InterPro" id="IPR027417">
    <property type="entry name" value="P-loop_NTPase"/>
</dbReference>
<dbReference type="InterPro" id="IPR050611">
    <property type="entry name" value="ABCF"/>
</dbReference>